<reference evidence="2" key="2">
    <citation type="submission" date="2020-07" db="EMBL/GenBank/DDBJ databases">
        <authorList>
            <person name="Vera ALvarez R."/>
            <person name="Arias-Moreno D.M."/>
            <person name="Jimenez-Jacinto V."/>
            <person name="Jimenez-Bremont J.F."/>
            <person name="Swaminathan K."/>
            <person name="Moose S.P."/>
            <person name="Guerrero-Gonzalez M.L."/>
            <person name="Marino-Ramirez L."/>
            <person name="Landsman D."/>
            <person name="Rodriguez-Kessler M."/>
            <person name="Delgado-Sanchez P."/>
        </authorList>
    </citation>
    <scope>NUCLEOTIDE SEQUENCE</scope>
    <source>
        <tissue evidence="2">Cladode</tissue>
    </source>
</reference>
<dbReference type="EMBL" id="GISG01272521">
    <property type="protein sequence ID" value="MBA4676693.1"/>
    <property type="molecule type" value="Transcribed_RNA"/>
</dbReference>
<evidence type="ECO:0000259" key="1">
    <source>
        <dbReference type="PROSITE" id="PS52045"/>
    </source>
</evidence>
<dbReference type="InterPro" id="IPR053168">
    <property type="entry name" value="Glutamic_endopeptidase"/>
</dbReference>
<name>A0A7C9AX84_OPUST</name>
<proteinExistence type="predicted"/>
<dbReference type="PROSITE" id="PS52045">
    <property type="entry name" value="NEPROSIN_PEP_CD"/>
    <property type="match status" value="1"/>
</dbReference>
<dbReference type="PANTHER" id="PTHR31589">
    <property type="entry name" value="PROTEIN, PUTATIVE (DUF239)-RELATED-RELATED"/>
    <property type="match status" value="1"/>
</dbReference>
<sequence length="144" mass="15889">MQDDVTGNWWLRLGDDNIGYYPKELFTSLANGATAGGWGAEIYSSIVDAYPPMGSGHFPEEGYTKACFIRQMEMLDPSHSVIYPDKNSLQEYASLPKCYRVSNVGGQIMFVGGPPDCTCKGLLCQPYKDGFQFFHCCSISLSVS</sequence>
<accession>A0A7C9AX84</accession>
<dbReference type="PANTHER" id="PTHR31589:SF235">
    <property type="entry name" value="PROTEIN, PUTATIVE (DUF239)-RELATED"/>
    <property type="match status" value="1"/>
</dbReference>
<dbReference type="Pfam" id="PF03080">
    <property type="entry name" value="Neprosin"/>
    <property type="match status" value="1"/>
</dbReference>
<dbReference type="AlphaFoldDB" id="A0A7C9AX84"/>
<dbReference type="InterPro" id="IPR004314">
    <property type="entry name" value="Neprosin"/>
</dbReference>
<evidence type="ECO:0000313" key="2">
    <source>
        <dbReference type="EMBL" id="MBA4676693.1"/>
    </source>
</evidence>
<reference evidence="2" key="1">
    <citation type="journal article" date="2013" name="J. Plant Res.">
        <title>Effect of fungi and light on seed germination of three Opuntia species from semiarid lands of central Mexico.</title>
        <authorList>
            <person name="Delgado-Sanchez P."/>
            <person name="Jimenez-Bremont J.F."/>
            <person name="Guerrero-Gonzalez Mde L."/>
            <person name="Flores J."/>
        </authorList>
    </citation>
    <scope>NUCLEOTIDE SEQUENCE</scope>
    <source>
        <tissue evidence="2">Cladode</tissue>
    </source>
</reference>
<organism evidence="2">
    <name type="scientific">Opuntia streptacantha</name>
    <name type="common">Prickly pear cactus</name>
    <name type="synonym">Opuntia cardona</name>
    <dbReference type="NCBI Taxonomy" id="393608"/>
    <lineage>
        <taxon>Eukaryota</taxon>
        <taxon>Viridiplantae</taxon>
        <taxon>Streptophyta</taxon>
        <taxon>Embryophyta</taxon>
        <taxon>Tracheophyta</taxon>
        <taxon>Spermatophyta</taxon>
        <taxon>Magnoliopsida</taxon>
        <taxon>eudicotyledons</taxon>
        <taxon>Gunneridae</taxon>
        <taxon>Pentapetalae</taxon>
        <taxon>Caryophyllales</taxon>
        <taxon>Cactineae</taxon>
        <taxon>Cactaceae</taxon>
        <taxon>Opuntioideae</taxon>
        <taxon>Opuntia</taxon>
    </lineage>
</organism>
<feature type="domain" description="Neprosin PEP catalytic" evidence="1">
    <location>
        <begin position="1"/>
        <end position="118"/>
    </location>
</feature>
<protein>
    <recommendedName>
        <fullName evidence="1">Neprosin PEP catalytic domain-containing protein</fullName>
    </recommendedName>
</protein>